<dbReference type="EMBL" id="ACJX03000001">
    <property type="protein sequence ID" value="KRT35321.1"/>
    <property type="molecule type" value="Genomic_DNA"/>
</dbReference>
<dbReference type="AlphaFoldDB" id="A0A0T5XAE4"/>
<reference evidence="2" key="1">
    <citation type="submission" date="2012-09" db="EMBL/GenBank/DDBJ databases">
        <authorList>
            <person name="Weinstock G."/>
            <person name="Sodergren E."/>
            <person name="Clifton S."/>
            <person name="Fulton L."/>
            <person name="Fulton B."/>
            <person name="Courtney L."/>
            <person name="Fronick C."/>
            <person name="Harrison M."/>
            <person name="Strong C."/>
            <person name="Farmer C."/>
            <person name="Delehaunty K."/>
            <person name="Markovic C."/>
            <person name="Hall O."/>
            <person name="Minx P."/>
            <person name="Tomlinson C."/>
            <person name="Mitreva M."/>
            <person name="Nelson J."/>
            <person name="Hou S."/>
            <person name="Wollam A."/>
            <person name="Pepin K.H."/>
            <person name="Johnson M."/>
            <person name="Bhonagiri V."/>
            <person name="Nash W.E."/>
            <person name="Suruliraj S."/>
            <person name="Warren W."/>
            <person name="Chinwalla A."/>
            <person name="Mardis E.R."/>
            <person name="Wilson R.K."/>
        </authorList>
    </citation>
    <scope>NUCLEOTIDE SEQUENCE [LARGE SCALE GENOMIC DNA]</scope>
    <source>
        <strain evidence="2">OS1</strain>
    </source>
</reference>
<dbReference type="Proteomes" id="UP000005273">
    <property type="component" value="Unassembled WGS sequence"/>
</dbReference>
<accession>A0A0T5XAE4</accession>
<organism evidence="1 2">
    <name type="scientific">Acetomicrobium hydrogeniformans ATCC BAA-1850</name>
    <dbReference type="NCBI Taxonomy" id="592015"/>
    <lineage>
        <taxon>Bacteria</taxon>
        <taxon>Thermotogati</taxon>
        <taxon>Synergistota</taxon>
        <taxon>Synergistia</taxon>
        <taxon>Synergistales</taxon>
        <taxon>Acetomicrobiaceae</taxon>
        <taxon>Acetomicrobium</taxon>
    </lineage>
</organism>
<evidence type="ECO:0000313" key="2">
    <source>
        <dbReference type="Proteomes" id="UP000005273"/>
    </source>
</evidence>
<proteinExistence type="predicted"/>
<comment type="caution">
    <text evidence="1">The sequence shown here is derived from an EMBL/GenBank/DDBJ whole genome shotgun (WGS) entry which is preliminary data.</text>
</comment>
<gene>
    <name evidence="1" type="ORF">HMPREF1705_04593</name>
</gene>
<name>A0A0T5XAE4_9BACT</name>
<keyword evidence="2" id="KW-1185">Reference proteome</keyword>
<sequence length="49" mass="5761">MATEERNFPLACLKNTIDRPWAIYCIQQNKWIIFANLILHVLLDFANPT</sequence>
<evidence type="ECO:0000313" key="1">
    <source>
        <dbReference type="EMBL" id="KRT35321.1"/>
    </source>
</evidence>
<protein>
    <submittedName>
        <fullName evidence="1">Uncharacterized protein</fullName>
    </submittedName>
</protein>